<feature type="signal peptide" evidence="3">
    <location>
        <begin position="1"/>
        <end position="44"/>
    </location>
</feature>
<evidence type="ECO:0000259" key="4">
    <source>
        <dbReference type="PROSITE" id="PS50887"/>
    </source>
</evidence>
<proteinExistence type="predicted"/>
<feature type="domain" description="GGDEF" evidence="4">
    <location>
        <begin position="848"/>
        <end position="981"/>
    </location>
</feature>
<dbReference type="AlphaFoldDB" id="A0A6N8F7T9"/>
<dbReference type="Pfam" id="PF00497">
    <property type="entry name" value="SBP_bac_3"/>
    <property type="match status" value="3"/>
</dbReference>
<accession>A0A6N8F7T9</accession>
<evidence type="ECO:0000256" key="1">
    <source>
        <dbReference type="ARBA" id="ARBA00001946"/>
    </source>
</evidence>
<comment type="caution">
    <text evidence="5">The sequence shown here is derived from an EMBL/GenBank/DDBJ whole genome shotgun (WGS) entry which is preliminary data.</text>
</comment>
<keyword evidence="2" id="KW-0472">Membrane</keyword>
<feature type="transmembrane region" description="Helical" evidence="2">
    <location>
        <begin position="775"/>
        <end position="797"/>
    </location>
</feature>
<organism evidence="5 6">
    <name type="scientific">Psychrosphaera haliotis</name>
    <dbReference type="NCBI Taxonomy" id="555083"/>
    <lineage>
        <taxon>Bacteria</taxon>
        <taxon>Pseudomonadati</taxon>
        <taxon>Pseudomonadota</taxon>
        <taxon>Gammaproteobacteria</taxon>
        <taxon>Alteromonadales</taxon>
        <taxon>Pseudoalteromonadaceae</taxon>
        <taxon>Psychrosphaera</taxon>
    </lineage>
</organism>
<evidence type="ECO:0000256" key="2">
    <source>
        <dbReference type="SAM" id="Phobius"/>
    </source>
</evidence>
<gene>
    <name evidence="5" type="ORF">GNP35_02575</name>
</gene>
<dbReference type="PANTHER" id="PTHR46663">
    <property type="entry name" value="DIGUANYLATE CYCLASE DGCT-RELATED"/>
    <property type="match status" value="1"/>
</dbReference>
<dbReference type="InterPro" id="IPR029787">
    <property type="entry name" value="Nucleotide_cyclase"/>
</dbReference>
<evidence type="ECO:0000313" key="6">
    <source>
        <dbReference type="Proteomes" id="UP000439994"/>
    </source>
</evidence>
<keyword evidence="6" id="KW-1185">Reference proteome</keyword>
<dbReference type="SMART" id="SM00062">
    <property type="entry name" value="PBPb"/>
    <property type="match status" value="3"/>
</dbReference>
<dbReference type="PROSITE" id="PS50887">
    <property type="entry name" value="GGDEF"/>
    <property type="match status" value="1"/>
</dbReference>
<keyword evidence="2" id="KW-1133">Transmembrane helix</keyword>
<protein>
    <submittedName>
        <fullName evidence="5">Transporter substrate-binding domain-containing protein</fullName>
    </submittedName>
</protein>
<dbReference type="Proteomes" id="UP000439994">
    <property type="component" value="Unassembled WGS sequence"/>
</dbReference>
<dbReference type="Pfam" id="PF00990">
    <property type="entry name" value="GGDEF"/>
    <property type="match status" value="1"/>
</dbReference>
<dbReference type="PANTHER" id="PTHR46663:SF2">
    <property type="entry name" value="GGDEF DOMAIN-CONTAINING PROTEIN"/>
    <property type="match status" value="1"/>
</dbReference>
<dbReference type="GO" id="GO:0003824">
    <property type="term" value="F:catalytic activity"/>
    <property type="evidence" value="ECO:0007669"/>
    <property type="project" value="UniProtKB-ARBA"/>
</dbReference>
<dbReference type="NCBIfam" id="TIGR00254">
    <property type="entry name" value="GGDEF"/>
    <property type="match status" value="1"/>
</dbReference>
<dbReference type="InterPro" id="IPR043128">
    <property type="entry name" value="Rev_trsase/Diguanyl_cyclase"/>
</dbReference>
<dbReference type="SUPFAM" id="SSF53850">
    <property type="entry name" value="Periplasmic binding protein-like II"/>
    <property type="match status" value="3"/>
</dbReference>
<dbReference type="CDD" id="cd01007">
    <property type="entry name" value="PBP2_BvgS_HisK_like"/>
    <property type="match status" value="1"/>
</dbReference>
<dbReference type="SMART" id="SM00267">
    <property type="entry name" value="GGDEF"/>
    <property type="match status" value="1"/>
</dbReference>
<sequence>MPFMDHYNNNLIRFLSPMKSFLVRMLRFTCLFACFLTFGNNAFAFSSTNSTMSPSANATKQFKSQKQPQYDVIKIAVANDLLPYQYVDKGKPTGLVVDLWELWSKKNNQKIEFVTSNWSETELNLVNQTVDVHSAIAIREERVDLFDFGHDIYSTPINIYVHKDLQMVSGLEELEPFLMGAIRPTNLSQLITNKNANISFRYYENWSDLLDGIYNGEVKSFVSYDFFAFRYEDYQRINDLFPAFKSVNIGEIKTQIAVKKGDIRLLNRLNAGFDIITLEERQEIYNKWFAKRESEGALLLSLSVGAKPFMGVNADGTPVGLFVDMWKLWSNKTKTKIKFVPNTANLSMKSLKEGATNVHIGYPESMATNSGLPRAKHLYSTFSHLFIYDKYDFEKSVEQLNGETIGLYKDSPYQQQFKASYPNINIQFFDSLDDAINAAIQGKIAGFVVASQMANKRLEENSISDRFHQVKDVEYESKIYSLVSNQDKSLIRKINDGFDLISEQELVEIENRWITEIPDRYFGTKKSKFNLTTDEKAWLVENPNMTVAIVEDWKPYEFVDDDGEVSGISRDMFDLATRLTGQTYEFKIYPTWEELYQDFKDEKVDIVANITASDDRRAFAHFTTAYWRTPWSVITHKSIDNVGSIKKFYGKRLAIIQGYQIIKDIHDKYPQIIIHVVKDFDEAQELLKAGLIDGILDLMPVSAQYLQDNSLQQFKIHVFDDLGSDNAHIGVKKSLSVQGRIMEKVVQAMSKEDIENILKRWHKVDVVAGIKSEVYWRNISIFVGIASIIILAILIWNRRLKSEILLREKAEQKLRHLASHDPMTGLPNRSLLIDRLKQAMSHHSRNNKNIAILFLDLDGFKEVNDTFGHDVGDELLIQISERLLSLSRNSDTVARFGGDEFVMLATNLNESNQAAKVAEKIIADLSDPFVLSRATVNVGVSIGIAKYPQNGHDATVLIKAADDAMYAVKANGKNSYQFADTSSISS</sequence>
<dbReference type="OrthoDB" id="9180959at2"/>
<dbReference type="Gene3D" id="3.40.190.10">
    <property type="entry name" value="Periplasmic binding protein-like II"/>
    <property type="match status" value="6"/>
</dbReference>
<name>A0A6N8F7T9_9GAMM</name>
<dbReference type="InterPro" id="IPR052163">
    <property type="entry name" value="DGC-Regulatory_Protein"/>
</dbReference>
<evidence type="ECO:0000313" key="5">
    <source>
        <dbReference type="EMBL" id="MUH71479.1"/>
    </source>
</evidence>
<dbReference type="SUPFAM" id="SSF55073">
    <property type="entry name" value="Nucleotide cyclase"/>
    <property type="match status" value="1"/>
</dbReference>
<keyword evidence="2" id="KW-0812">Transmembrane</keyword>
<dbReference type="InterPro" id="IPR001638">
    <property type="entry name" value="Solute-binding_3/MltF_N"/>
</dbReference>
<evidence type="ECO:0000256" key="3">
    <source>
        <dbReference type="SAM" id="SignalP"/>
    </source>
</evidence>
<dbReference type="CDD" id="cd01949">
    <property type="entry name" value="GGDEF"/>
    <property type="match status" value="1"/>
</dbReference>
<keyword evidence="3" id="KW-0732">Signal</keyword>
<dbReference type="EMBL" id="WOCD01000001">
    <property type="protein sequence ID" value="MUH71479.1"/>
    <property type="molecule type" value="Genomic_DNA"/>
</dbReference>
<feature type="chain" id="PRO_5026750662" evidence="3">
    <location>
        <begin position="45"/>
        <end position="986"/>
    </location>
</feature>
<reference evidence="5 6" key="1">
    <citation type="submission" date="2019-11" db="EMBL/GenBank/DDBJ databases">
        <title>P. haliotis isolates from Z. marina roots.</title>
        <authorList>
            <person name="Cohen M."/>
            <person name="Jospin G."/>
            <person name="Eisen J.A."/>
            <person name="Coil D.A."/>
        </authorList>
    </citation>
    <scope>NUCLEOTIDE SEQUENCE [LARGE SCALE GENOMIC DNA]</scope>
    <source>
        <strain evidence="5 6">UCD-MCMsp1aY</strain>
    </source>
</reference>
<dbReference type="FunFam" id="3.30.70.270:FF:000001">
    <property type="entry name" value="Diguanylate cyclase domain protein"/>
    <property type="match status" value="1"/>
</dbReference>
<dbReference type="Gene3D" id="3.30.70.270">
    <property type="match status" value="1"/>
</dbReference>
<dbReference type="InterPro" id="IPR000160">
    <property type="entry name" value="GGDEF_dom"/>
</dbReference>
<comment type="cofactor">
    <cofactor evidence="1">
        <name>Mg(2+)</name>
        <dbReference type="ChEBI" id="CHEBI:18420"/>
    </cofactor>
</comment>